<dbReference type="CDD" id="cd05930">
    <property type="entry name" value="A_NRPS"/>
    <property type="match status" value="1"/>
</dbReference>
<dbReference type="Gene3D" id="3.40.50.980">
    <property type="match status" value="4"/>
</dbReference>
<dbReference type="FunFam" id="1.10.1200.10:FF:000005">
    <property type="entry name" value="Nonribosomal peptide synthetase 1"/>
    <property type="match status" value="1"/>
</dbReference>
<dbReference type="GO" id="GO:0072330">
    <property type="term" value="P:monocarboxylic acid biosynthetic process"/>
    <property type="evidence" value="ECO:0007669"/>
    <property type="project" value="UniProtKB-ARBA"/>
</dbReference>
<dbReference type="SMART" id="SM00823">
    <property type="entry name" value="PKS_PP"/>
    <property type="match status" value="2"/>
</dbReference>
<evidence type="ECO:0000256" key="1">
    <source>
        <dbReference type="ARBA" id="ARBA00001957"/>
    </source>
</evidence>
<dbReference type="Pfam" id="PF13193">
    <property type="entry name" value="AMP-binding_C"/>
    <property type="match status" value="2"/>
</dbReference>
<gene>
    <name evidence="7" type="ORF">DFR29_1382</name>
</gene>
<dbReference type="NCBIfam" id="TIGR01733">
    <property type="entry name" value="AA-adenyl-dom"/>
    <property type="match status" value="2"/>
</dbReference>
<dbReference type="InterPro" id="IPR025110">
    <property type="entry name" value="AMP-bd_C"/>
</dbReference>
<keyword evidence="8" id="KW-1185">Reference proteome</keyword>
<feature type="domain" description="Carrier" evidence="6">
    <location>
        <begin position="984"/>
        <end position="1058"/>
    </location>
</feature>
<dbReference type="InterPro" id="IPR010060">
    <property type="entry name" value="NRPS_synth"/>
</dbReference>
<dbReference type="FunFam" id="3.40.50.12780:FF:000012">
    <property type="entry name" value="Non-ribosomal peptide synthetase"/>
    <property type="match status" value="2"/>
</dbReference>
<dbReference type="FunFam" id="1.10.1200.10:FF:000016">
    <property type="entry name" value="Non-ribosomal peptide synthase"/>
    <property type="match status" value="1"/>
</dbReference>
<dbReference type="PROSITE" id="PS00012">
    <property type="entry name" value="PHOSPHOPANTETHEINE"/>
    <property type="match status" value="2"/>
</dbReference>
<dbReference type="InterPro" id="IPR000873">
    <property type="entry name" value="AMP-dep_synth/lig_dom"/>
</dbReference>
<comment type="caution">
    <text evidence="7">The sequence shown here is derived from an EMBL/GenBank/DDBJ whole genome shotgun (WGS) entry which is preliminary data.</text>
</comment>
<dbReference type="InterPro" id="IPR023213">
    <property type="entry name" value="CAT-like_dom_sf"/>
</dbReference>
<dbReference type="NCBIfam" id="TIGR01720">
    <property type="entry name" value="NRPS-para261"/>
    <property type="match status" value="1"/>
</dbReference>
<name>A0A4R6YFU4_9GAMM</name>
<dbReference type="InterPro" id="IPR009081">
    <property type="entry name" value="PP-bd_ACP"/>
</dbReference>
<evidence type="ECO:0000259" key="6">
    <source>
        <dbReference type="PROSITE" id="PS50075"/>
    </source>
</evidence>
<dbReference type="SUPFAM" id="SSF47336">
    <property type="entry name" value="ACP-like"/>
    <property type="match status" value="2"/>
</dbReference>
<dbReference type="GO" id="GO:0043041">
    <property type="term" value="P:amino acid activation for nonribosomal peptide biosynthetic process"/>
    <property type="evidence" value="ECO:0007669"/>
    <property type="project" value="TreeGrafter"/>
</dbReference>
<keyword evidence="3" id="KW-0596">Phosphopantetheine</keyword>
<dbReference type="Proteomes" id="UP000295293">
    <property type="component" value="Unassembled WGS sequence"/>
</dbReference>
<reference evidence="7 8" key="1">
    <citation type="submission" date="2019-03" db="EMBL/GenBank/DDBJ databases">
        <title>Genomic Encyclopedia of Type Strains, Phase IV (KMG-IV): sequencing the most valuable type-strain genomes for metagenomic binning, comparative biology and taxonomic classification.</title>
        <authorList>
            <person name="Goeker M."/>
        </authorList>
    </citation>
    <scope>NUCLEOTIDE SEQUENCE [LARGE SCALE GENOMIC DNA]</scope>
    <source>
        <strain evidence="7 8">DSM 21667</strain>
    </source>
</reference>
<evidence type="ECO:0000256" key="3">
    <source>
        <dbReference type="ARBA" id="ARBA00022450"/>
    </source>
</evidence>
<sequence>QLDEWQARYPAMTRLYPATPMQAGLLFESLLGVSSYLIQTYPVLRGELDAGAFRRAWEQVVERHDIFRTAFVGEGEGLHQLVSAQATLPWHEEDWSGLAADEQERRFDAYRAQDKATAFDFARPPLMRVALFHLGARRYQLLWTMHHILLDGWCIPLVYRDVMQLLQAQLQGRSASLPAAPPFEAHIAWLQRQDRERAKAHWGEVLGRIDAPTPLAVDRLPAGGESGYREQFLELSQAQTEALQAAAQAQRMTVNTLVQWAWAYLLHRYSGEAEVVFGATIAGRPAEVPGIEDMVGLFINTIPVRVAFAPEQGIAAALATLQQGFQRSSDYGYLSLPEIQRQSRVRAGTPLFDSLLAFANYPLDAMTDAAAAPAASRLEIERAGHDDQTNFKLSLNANLDRILRARLAYRAEDFAQDTIERLLGHLGRILDQLPAAIAAGDGIASLLGEDEIRQLRAWGEPLREAAPDVCVHELFEAQAARTPHAVAAVFGEQQLSYGQLNAQANQVAHYLLQQGVQSDTLVGLCVERSPDMLVGMLGILKAGAAYLPLDPDYPQERIAFMLQDSAVEHVLTQNAILEALPLLGEKTVLPLDPPLRELFLAAQPEHNPGRRELGLTPRHLAYAIYTSGSTGQPKGALIEHRNVVRLVHAANYVQLSPGAVMAQASNSAFDAATFEIWGALANGMSLFHIGKETLLDPLRLARALQDGRVDTLFITTAVFNQMSIVDASGFARLQHLLFGGEGVDMEAVNRVLAAGKPRHLLHVYGPTENTTFSSFFEIVEKRADTYPIGKPIAGTTQYVLDAQRRLVPCGVTGELYLGGDGVGRGYLGQPELSNERFVADPFGSAPDARLYRSGDLVRWLPEGEVQFVGRVDDQIKIRGFRIELGEIESQLRGHEAVQETVVVARQDGGTTRLVAYVVCVPQAEERSEVLLAKDWRAYLKQRLPDYMLPAAFVVLDSLPLNSNGKVDKRRLPAPDYQAQQLYVAPQSEIEQKLADIWCQLLRIDQVGVHDNFFEMGGDSILLIQVVSRANQAGIGITTKHLFEAQTIAEVAKLASSEGAIVAPQQEICGALPLLPIHHLFLGGDACDRHHFNQSVLLQTPADFDAAALRAMVAAIYRRHDALRLRFVQEQGQWQASHAPLDAALLADSCVVETLPADPAGQRAFLSLRCNHWQAGFDLAQGPLLRAVYFAPAEAGDSGRLLLTVHHIVVDGVSWRVLLADLEQAYEQHRNGQAVVLRAKTSSFQQWGSALLDYAHSATLQQEKAYWLAQSGAQVAPLPVDREIEGQGAIATSRAVVVSLDADETRALLQQCPRAYRTQVNELLLAGVYLGMREWTGADGLRLRLEGHGRETLFDQLDITQTVGWFTSVYPLTLRSAGSDVGEVIKAVKEQYRAVPHHGIGYGVLRYLANDAELGAMAAAVDESGLEFNYLGQFDQVINADTRFQAAAEGSGAQASSRRQRSARLALSGKVFGGQMQFALSYSNSQYDESTMRRLAQLLQDGMRRVIAHCQQPGVGAYTPSDFPLARVGQPQLDAWQLRYPSLARLYPATPMQAGLLFESLLDRSAYVVQTFPILRGALDVAAFRSAWQQAVDRHDVFRTAFVEGEELHQLVLAQASLPWHEEDWSGLPAQEQQHRFEVYRAQDKQAGFDFARPPMIRLALFRLGNDRYQLLWTLHHVLLDGWCVPLVYRDVMRLYQAQLEGRAADLPPPPPYEQHIAWLQRQDGDAARSHWRNLLAQIDAPTPLVVDRLPGDGDSGRRDESVELTPEQTQALQATAQAQHTTVNTLVQWAWAYLLHRYSGESDVVFGATISGRPAAVPGIEEMIGLFINAIPVKVSFGTQRSVAASIAALHQDFQRSNDFAYLSLPEIQRQSRVRAGTPLFDSLMEFGNYPLDAMADVAATPAASELQLERRGHDEASNYKLGLNVSFGRTLKVKIGYRAEQFAQATLQRLLRHLARVLAQLPAAVAGTGTIGSVLDEAELAQLHDWGSGPQLALPVLCAHQLFEAQVRRDGQATAVVCGEQRLSYAELNAQANRVARYLLDQGVRPDSLVGLCVERSPDMLVGLLGILKAGAAYLPLDPEYPEDRIAYMLQDSAVEHVLTHSAVLEALPLLGDKTVLPLDGPMRDLLLGAYADGDIDPAESAVTPAHLAYAIYTSGSTGTPKGVLLEHRGLVNLAQNQSRLHALSPRSRVLAFASLSFDAATWEWLMALSNGASLHICAQDERYSAPRLSALLLEQGITHATLPPALLAQLDASADYALQVLVVAGEACDEQLAWTWAQRCRVCNAYGPTETTVCATQSDVLPGQRISLGRALANFDVQVLDAQLQPQPAGLPGELCIGGAGLARGYLNQPQLTAERFVAHPQRPGERLYRSGDLVRWLPDGELQFLGRVDSQVKIRGFRVELGEIEARLAACDGVRQAVVVAREDVAGSKRLVAYLVVAAQRDTLPNEVLLAKQWAQQLRQQLPDYMVPAAFVIVEQIPLTGNGKVDQRRLPAPDYQGQQDYVAPQSATETTLLAAWSDLLKLDSLGVTHDFFDLGGDSILIMRMSMEIKAAFAVELPVREIFERPTIRSLAARIDELVLQQSLKTSISFDVDAAESNNQELIEL</sequence>
<feature type="domain" description="Carrier" evidence="6">
    <location>
        <begin position="2506"/>
        <end position="2581"/>
    </location>
</feature>
<evidence type="ECO:0000313" key="7">
    <source>
        <dbReference type="EMBL" id="TDR35192.1"/>
    </source>
</evidence>
<dbReference type="FunFam" id="3.40.50.980:FF:000001">
    <property type="entry name" value="Non-ribosomal peptide synthetase"/>
    <property type="match status" value="2"/>
</dbReference>
<comment type="similarity">
    <text evidence="2">Belongs to the ATP-dependent AMP-binding enzyme family.</text>
</comment>
<dbReference type="PANTHER" id="PTHR45527:SF1">
    <property type="entry name" value="FATTY ACID SYNTHASE"/>
    <property type="match status" value="1"/>
</dbReference>
<accession>A0A4R6YFU4</accession>
<dbReference type="Pfam" id="PF00668">
    <property type="entry name" value="Condensation"/>
    <property type="match status" value="3"/>
</dbReference>
<dbReference type="GO" id="GO:0031177">
    <property type="term" value="F:phosphopantetheine binding"/>
    <property type="evidence" value="ECO:0007669"/>
    <property type="project" value="InterPro"/>
</dbReference>
<dbReference type="NCBIfam" id="NF003417">
    <property type="entry name" value="PRK04813.1"/>
    <property type="match status" value="2"/>
</dbReference>
<keyword evidence="5" id="KW-0677">Repeat</keyword>
<dbReference type="PANTHER" id="PTHR45527">
    <property type="entry name" value="NONRIBOSOMAL PEPTIDE SYNTHETASE"/>
    <property type="match status" value="1"/>
</dbReference>
<dbReference type="SUPFAM" id="SSF52777">
    <property type="entry name" value="CoA-dependent acyltransferases"/>
    <property type="match status" value="6"/>
</dbReference>
<protein>
    <submittedName>
        <fullName evidence="7">Non-ribosomal peptide synthase protein (TIGR01720 family)/amino acid adenylation domain-containing protein</fullName>
    </submittedName>
</protein>
<dbReference type="CDD" id="cd12117">
    <property type="entry name" value="A_NRPS_Srf_like"/>
    <property type="match status" value="1"/>
</dbReference>
<dbReference type="InterPro" id="IPR020806">
    <property type="entry name" value="PKS_PP-bd"/>
</dbReference>
<dbReference type="InterPro" id="IPR001242">
    <property type="entry name" value="Condensation_dom"/>
</dbReference>
<dbReference type="EMBL" id="SNZH01000038">
    <property type="protein sequence ID" value="TDR35192.1"/>
    <property type="molecule type" value="Genomic_DNA"/>
</dbReference>
<dbReference type="InterPro" id="IPR006162">
    <property type="entry name" value="Ppantetheine_attach_site"/>
</dbReference>
<dbReference type="InterPro" id="IPR045851">
    <property type="entry name" value="AMP-bd_C_sf"/>
</dbReference>
<comment type="cofactor">
    <cofactor evidence="1">
        <name>pantetheine 4'-phosphate</name>
        <dbReference type="ChEBI" id="CHEBI:47942"/>
    </cofactor>
</comment>
<evidence type="ECO:0000256" key="2">
    <source>
        <dbReference type="ARBA" id="ARBA00006432"/>
    </source>
</evidence>
<keyword evidence="4" id="KW-0597">Phosphoprotein</keyword>
<proteinExistence type="inferred from homology"/>
<dbReference type="FunFam" id="2.30.38.10:FF:000001">
    <property type="entry name" value="Non-ribosomal peptide synthetase PvdI"/>
    <property type="match status" value="2"/>
</dbReference>
<dbReference type="Pfam" id="PF00550">
    <property type="entry name" value="PP-binding"/>
    <property type="match status" value="2"/>
</dbReference>
<organism evidence="7 8">
    <name type="scientific">Tahibacter aquaticus</name>
    <dbReference type="NCBI Taxonomy" id="520092"/>
    <lineage>
        <taxon>Bacteria</taxon>
        <taxon>Pseudomonadati</taxon>
        <taxon>Pseudomonadota</taxon>
        <taxon>Gammaproteobacteria</taxon>
        <taxon>Lysobacterales</taxon>
        <taxon>Rhodanobacteraceae</taxon>
        <taxon>Tahibacter</taxon>
    </lineage>
</organism>
<dbReference type="OrthoDB" id="9030879at2"/>
<dbReference type="Pfam" id="PF00501">
    <property type="entry name" value="AMP-binding"/>
    <property type="match status" value="2"/>
</dbReference>
<evidence type="ECO:0000313" key="8">
    <source>
        <dbReference type="Proteomes" id="UP000295293"/>
    </source>
</evidence>
<dbReference type="InterPro" id="IPR036736">
    <property type="entry name" value="ACP-like_sf"/>
</dbReference>
<dbReference type="CDD" id="cd19534">
    <property type="entry name" value="E_NRPS"/>
    <property type="match status" value="1"/>
</dbReference>
<evidence type="ECO:0000256" key="5">
    <source>
        <dbReference type="ARBA" id="ARBA00022737"/>
    </source>
</evidence>
<feature type="non-terminal residue" evidence="7">
    <location>
        <position position="1"/>
    </location>
</feature>
<dbReference type="Gene3D" id="3.30.559.30">
    <property type="entry name" value="Nonribosomal peptide synthetase, condensation domain"/>
    <property type="match status" value="3"/>
</dbReference>
<dbReference type="SUPFAM" id="SSF56801">
    <property type="entry name" value="Acetyl-CoA synthetase-like"/>
    <property type="match status" value="2"/>
</dbReference>
<dbReference type="PROSITE" id="PS50075">
    <property type="entry name" value="CARRIER"/>
    <property type="match status" value="2"/>
</dbReference>
<dbReference type="Gene3D" id="1.10.1200.10">
    <property type="entry name" value="ACP-like"/>
    <property type="match status" value="2"/>
</dbReference>
<evidence type="ECO:0000256" key="4">
    <source>
        <dbReference type="ARBA" id="ARBA00022553"/>
    </source>
</evidence>
<dbReference type="Gene3D" id="3.30.559.10">
    <property type="entry name" value="Chloramphenicol acetyltransferase-like domain"/>
    <property type="match status" value="3"/>
</dbReference>
<dbReference type="GO" id="GO:0005737">
    <property type="term" value="C:cytoplasm"/>
    <property type="evidence" value="ECO:0007669"/>
    <property type="project" value="TreeGrafter"/>
</dbReference>
<dbReference type="Gene3D" id="3.30.300.30">
    <property type="match status" value="2"/>
</dbReference>
<dbReference type="CDD" id="cd19543">
    <property type="entry name" value="DCL_NRPS"/>
    <property type="match status" value="2"/>
</dbReference>
<dbReference type="InterPro" id="IPR010071">
    <property type="entry name" value="AA_adenyl_dom"/>
</dbReference>
<dbReference type="GO" id="GO:0044550">
    <property type="term" value="P:secondary metabolite biosynthetic process"/>
    <property type="evidence" value="ECO:0007669"/>
    <property type="project" value="UniProtKB-ARBA"/>
</dbReference>
<dbReference type="FunFam" id="3.30.300.30:FF:000010">
    <property type="entry name" value="Enterobactin synthetase component F"/>
    <property type="match status" value="2"/>
</dbReference>
<dbReference type="Gene3D" id="2.30.38.10">
    <property type="entry name" value="Luciferase, Domain 3"/>
    <property type="match status" value="2"/>
</dbReference>
<dbReference type="GO" id="GO:0003824">
    <property type="term" value="F:catalytic activity"/>
    <property type="evidence" value="ECO:0007669"/>
    <property type="project" value="InterPro"/>
</dbReference>